<evidence type="ECO:0000256" key="2">
    <source>
        <dbReference type="ARBA" id="ARBA00022670"/>
    </source>
</evidence>
<keyword evidence="7" id="KW-1185">Reference proteome</keyword>
<organism evidence="6 7">
    <name type="scientific">Trypanosoma equiperdum</name>
    <dbReference type="NCBI Taxonomy" id="5694"/>
    <lineage>
        <taxon>Eukaryota</taxon>
        <taxon>Discoba</taxon>
        <taxon>Euglenozoa</taxon>
        <taxon>Kinetoplastea</taxon>
        <taxon>Metakinetoplastina</taxon>
        <taxon>Trypanosomatida</taxon>
        <taxon>Trypanosomatidae</taxon>
        <taxon>Trypanosoma</taxon>
    </lineage>
</organism>
<dbReference type="InterPro" id="IPR042266">
    <property type="entry name" value="PPPDE_sf"/>
</dbReference>
<dbReference type="VEuPathDB" id="TriTrypDB:TEOVI_000117900"/>
<dbReference type="GO" id="GO:0008233">
    <property type="term" value="F:peptidase activity"/>
    <property type="evidence" value="ECO:0007669"/>
    <property type="project" value="UniProtKB-KW"/>
</dbReference>
<dbReference type="PANTHER" id="PTHR12378">
    <property type="entry name" value="DESUMOYLATING ISOPEPTIDASE"/>
    <property type="match status" value="1"/>
</dbReference>
<dbReference type="GO" id="GO:0006508">
    <property type="term" value="P:proteolysis"/>
    <property type="evidence" value="ECO:0007669"/>
    <property type="project" value="UniProtKB-KW"/>
</dbReference>
<proteinExistence type="inferred from homology"/>
<feature type="domain" description="PPPDE" evidence="5">
    <location>
        <begin position="125"/>
        <end position="268"/>
    </location>
</feature>
<dbReference type="Proteomes" id="UP000195570">
    <property type="component" value="Unassembled WGS sequence"/>
</dbReference>
<dbReference type="Gene3D" id="3.90.1720.30">
    <property type="entry name" value="PPPDE domains"/>
    <property type="match status" value="1"/>
</dbReference>
<dbReference type="Pfam" id="PF05903">
    <property type="entry name" value="Peptidase_C97"/>
    <property type="match status" value="1"/>
</dbReference>
<reference evidence="6" key="1">
    <citation type="submission" date="2016-09" db="EMBL/GenBank/DDBJ databases">
        <authorList>
            <person name="Hebert L."/>
            <person name="Moumen B."/>
        </authorList>
    </citation>
    <scope>NUCLEOTIDE SEQUENCE [LARGE SCALE GENOMIC DNA]</scope>
    <source>
        <strain evidence="6">OVI</strain>
    </source>
</reference>
<keyword evidence="3" id="KW-0378">Hydrolase</keyword>
<evidence type="ECO:0000313" key="7">
    <source>
        <dbReference type="Proteomes" id="UP000195570"/>
    </source>
</evidence>
<dbReference type="EMBL" id="CZPT02001255">
    <property type="protein sequence ID" value="SCU69613.1"/>
    <property type="molecule type" value="Genomic_DNA"/>
</dbReference>
<accession>A0A1G4IBI8</accession>
<evidence type="ECO:0000256" key="1">
    <source>
        <dbReference type="ARBA" id="ARBA00008140"/>
    </source>
</evidence>
<dbReference type="PROSITE" id="PS51858">
    <property type="entry name" value="PPPDE"/>
    <property type="match status" value="1"/>
</dbReference>
<feature type="region of interest" description="Disordered" evidence="4">
    <location>
        <begin position="43"/>
        <end position="83"/>
    </location>
</feature>
<comment type="caution">
    <text evidence="6">The sequence shown here is derived from an EMBL/GenBank/DDBJ whole genome shotgun (WGS) entry which is preliminary data.</text>
</comment>
<evidence type="ECO:0000256" key="3">
    <source>
        <dbReference type="ARBA" id="ARBA00022801"/>
    </source>
</evidence>
<keyword evidence="2" id="KW-0645">Protease</keyword>
<sequence>MENLVDVGKSNGTTNGAATRRGKTQCTEWRGKCKRQKVNKQLSGGASIGFPPRLTNEHIVPPSNAAKGGKEPNSTALTESANHGSVPKDVPCFQQSNDSLSCGLASSRITFVLPCSASDENKVVTPVYLHIYELSHGILHRHSKKVTGKYVKGVYHSAVVCYGMEFFFEGGITVTCAGRTRFGEKFDKVEIGHTNKPLSSFLDWAGQRSRSTYIFHSYHPTEHNCHTFTSDAISFLMGPEASLPSYLTETIDTIVKTPVGTGVVELLVHFLGGMKYVAAENQRRRMSERKACLTRARRCIANNVINTTPPASVTLFRVSDPSSCHRTLAAVEPYGRRLLEHKAIEPPAMNFLRCVQGLCAGVEFIDPDYVTEYVNLATYALIHTTPTLRGPILNSLRVAVLHKMVSCTCAFHPLLLCALSETVRNFMNLTAEGRLALLRLLCNMGGSIHGAVALSSAEYSQMWVAAAGQAVMDYRNPAIVYTGAALIANLAVAFVLTENFVSKTVEYPHISDQCQNLITVTLFYLGSWPRERVPEAATTLMLFALFILLSSSFDASRAAKLHPFQLNFDCLIREVRTLESSTLIRMLQDILRCPHA</sequence>
<gene>
    <name evidence="6" type="ORF">TEOVI_000117900</name>
</gene>
<dbReference type="GO" id="GO:0070646">
    <property type="term" value="P:protein modification by small protein removal"/>
    <property type="evidence" value="ECO:0007669"/>
    <property type="project" value="TreeGrafter"/>
</dbReference>
<dbReference type="AlphaFoldDB" id="A0A1G4IBI8"/>
<feature type="region of interest" description="Disordered" evidence="4">
    <location>
        <begin position="1"/>
        <end position="23"/>
    </location>
</feature>
<dbReference type="GeneID" id="92375119"/>
<feature type="compositionally biased region" description="Polar residues" evidence="4">
    <location>
        <begin position="72"/>
        <end position="83"/>
    </location>
</feature>
<protein>
    <submittedName>
        <fullName evidence="6">PPPDE putative peptidase domain containing protein, putative</fullName>
    </submittedName>
</protein>
<dbReference type="InterPro" id="IPR008580">
    <property type="entry name" value="PPPDE_dom"/>
</dbReference>
<dbReference type="PANTHER" id="PTHR12378:SF7">
    <property type="entry name" value="DESUMOYLATING ISOPEPTIDASE 1"/>
    <property type="match status" value="1"/>
</dbReference>
<dbReference type="RefSeq" id="XP_067080560.1">
    <property type="nucleotide sequence ID" value="XM_067224459.1"/>
</dbReference>
<evidence type="ECO:0000256" key="4">
    <source>
        <dbReference type="SAM" id="MobiDB-lite"/>
    </source>
</evidence>
<name>A0A1G4IBI8_TRYEQ</name>
<dbReference type="SMART" id="SM01179">
    <property type="entry name" value="DUF862"/>
    <property type="match status" value="1"/>
</dbReference>
<comment type="similarity">
    <text evidence="1">Belongs to the DeSI family.</text>
</comment>
<evidence type="ECO:0000259" key="5">
    <source>
        <dbReference type="PROSITE" id="PS51858"/>
    </source>
</evidence>
<evidence type="ECO:0000313" key="6">
    <source>
        <dbReference type="EMBL" id="SCU69613.1"/>
    </source>
</evidence>